<evidence type="ECO:0000259" key="1">
    <source>
        <dbReference type="Pfam" id="PF21788"/>
    </source>
</evidence>
<name>A0A6S7L850_PARCT</name>
<dbReference type="InterPro" id="IPR048367">
    <property type="entry name" value="TNP-like_RNaseH_C"/>
</dbReference>
<evidence type="ECO:0000313" key="5">
    <source>
        <dbReference type="Proteomes" id="UP001152795"/>
    </source>
</evidence>
<gene>
    <name evidence="4" type="ORF">PACLA_8A052079</name>
</gene>
<feature type="domain" description="DNA transposase THAP9 C-terminal" evidence="3">
    <location>
        <begin position="309"/>
        <end position="392"/>
    </location>
</feature>
<reference evidence="4" key="1">
    <citation type="submission" date="2020-04" db="EMBL/GenBank/DDBJ databases">
        <authorList>
            <person name="Alioto T."/>
            <person name="Alioto T."/>
            <person name="Gomez Garrido J."/>
        </authorList>
    </citation>
    <scope>NUCLEOTIDE SEQUENCE</scope>
    <source>
        <strain evidence="4">A484AB</strain>
    </source>
</reference>
<dbReference type="Pfam" id="PF21788">
    <property type="entry name" value="TNP-like_GBD"/>
    <property type="match status" value="1"/>
</dbReference>
<dbReference type="PANTHER" id="PTHR47577:SF2">
    <property type="entry name" value="THAP DOMAIN CONTAINING 9"/>
    <property type="match status" value="1"/>
</dbReference>
<evidence type="ECO:0000259" key="3">
    <source>
        <dbReference type="Pfam" id="PF22824"/>
    </source>
</evidence>
<dbReference type="PANTHER" id="PTHR47577">
    <property type="entry name" value="THAP DOMAIN-CONTAINING PROTEIN 6"/>
    <property type="match status" value="1"/>
</dbReference>
<dbReference type="Pfam" id="PF21789">
    <property type="entry name" value="TNP-like_RNaseH_C"/>
    <property type="match status" value="1"/>
</dbReference>
<proteinExistence type="predicted"/>
<dbReference type="AlphaFoldDB" id="A0A6S7L850"/>
<dbReference type="Pfam" id="PF22824">
    <property type="entry name" value="THAP9_C"/>
    <property type="match status" value="1"/>
</dbReference>
<organism evidence="4 5">
    <name type="scientific">Paramuricea clavata</name>
    <name type="common">Red gorgonian</name>
    <name type="synonym">Violescent sea-whip</name>
    <dbReference type="NCBI Taxonomy" id="317549"/>
    <lineage>
        <taxon>Eukaryota</taxon>
        <taxon>Metazoa</taxon>
        <taxon>Cnidaria</taxon>
        <taxon>Anthozoa</taxon>
        <taxon>Octocorallia</taxon>
        <taxon>Malacalcyonacea</taxon>
        <taxon>Plexauridae</taxon>
        <taxon>Paramuricea</taxon>
    </lineage>
</organism>
<dbReference type="InterPro" id="IPR055035">
    <property type="entry name" value="THAP9_C"/>
</dbReference>
<feature type="domain" description="Transposable element P transposase-like RNase H C-terminal" evidence="2">
    <location>
        <begin position="214"/>
        <end position="248"/>
    </location>
</feature>
<protein>
    <submittedName>
        <fullName evidence="4">Uncharacterized protein</fullName>
    </submittedName>
</protein>
<comment type="caution">
    <text evidence="4">The sequence shown here is derived from an EMBL/GenBank/DDBJ whole genome shotgun (WGS) entry which is preliminary data.</text>
</comment>
<dbReference type="EMBL" id="CACRXK020015622">
    <property type="protein sequence ID" value="CAB4028649.1"/>
    <property type="molecule type" value="Genomic_DNA"/>
</dbReference>
<feature type="domain" description="Transposable element P transposase-like GTP-binding insertion" evidence="1">
    <location>
        <begin position="26"/>
        <end position="143"/>
    </location>
</feature>
<sequence length="461" mass="51450">GNILHSPTRSKSANLCLAGHLLYAEACQNTFAEWGILIDKYGGKIQWEYVIQLQKLQDEEGLRLGNKLKKAHINWKQQKMKVNLAAQSPSASVADAIEFCKDTRIKIPEFPGSEATVTFIRNFNQLFDILNSRNPLAKGYKAPMSLTNKTTWDPFLTDVYEYILGLKNTFGQLMCKTKRKTGFVGILAGIKSMKQMFHDLVETEHAPLKYILTYKMSQDHLELFFGAIRACGGFNNNPTTQQFTAAYKRLLLRSHIEGENGNCEKRDPIDILSAIGDSCNVNGKEVTIINAALIRKYDLVEVSHAEMEDYSDCPNISTISPYKKAAISYIAGYVAKKVKASIICTKCCEALGSERTHAASSFLALKDRGGLFMPTPSVIKVCEESEKCFQRMLAVTCGQLPHATGILDAIVVAVLVKRNEETHHLFFIYTLDLAYKPLVSRNTHIPFVSKNTNNVSNVTSL</sequence>
<accession>A0A6S7L850</accession>
<evidence type="ECO:0000259" key="2">
    <source>
        <dbReference type="Pfam" id="PF21789"/>
    </source>
</evidence>
<feature type="non-terminal residue" evidence="4">
    <location>
        <position position="461"/>
    </location>
</feature>
<evidence type="ECO:0000313" key="4">
    <source>
        <dbReference type="EMBL" id="CAB4028649.1"/>
    </source>
</evidence>
<keyword evidence="5" id="KW-1185">Reference proteome</keyword>
<dbReference type="InterPro" id="IPR048366">
    <property type="entry name" value="TNP-like_GBD"/>
</dbReference>
<dbReference type="Proteomes" id="UP001152795">
    <property type="component" value="Unassembled WGS sequence"/>
</dbReference>